<accession>A0AAW0H296</accession>
<evidence type="ECO:0000313" key="2">
    <source>
        <dbReference type="Proteomes" id="UP001488838"/>
    </source>
</evidence>
<dbReference type="Gene3D" id="2.60.40.10">
    <property type="entry name" value="Immunoglobulins"/>
    <property type="match status" value="1"/>
</dbReference>
<name>A0AAW0H296_MYOGA</name>
<gene>
    <name evidence="1" type="ORF">U0070_007346</name>
</gene>
<feature type="non-terminal residue" evidence="1">
    <location>
        <position position="229"/>
    </location>
</feature>
<protein>
    <submittedName>
        <fullName evidence="1">Uncharacterized protein</fullName>
    </submittedName>
</protein>
<dbReference type="PANTHER" id="PTHR23267">
    <property type="entry name" value="IMMUNOGLOBULIN LIGHT CHAIN"/>
    <property type="match status" value="1"/>
</dbReference>
<dbReference type="Proteomes" id="UP001488838">
    <property type="component" value="Unassembled WGS sequence"/>
</dbReference>
<comment type="caution">
    <text evidence="1">The sequence shown here is derived from an EMBL/GenBank/DDBJ whole genome shotgun (WGS) entry which is preliminary data.</text>
</comment>
<dbReference type="AlphaFoldDB" id="A0AAW0H296"/>
<feature type="non-terminal residue" evidence="1">
    <location>
        <position position="1"/>
    </location>
</feature>
<sequence>IKPLAACVLTVFGGSKSGTDFNLTIHPTGGYSCCKLLLLADYGVNEFWSPKSACAGIMMTQYPSSLAVSVGEKVTIFKFSESILKSKDQKNCLRWFQQKSGQAPKRLIYYESTRGSEIPDRFISSVQAEDQAHYYFACSDIMMTLSPSSLALSAEENVTNSCKFSQSLLFHKLLVLGPADTKASFYTTDLLRIYLKHWGSGSGTDFNISTVQAEYLADYYCQQYNTYPY</sequence>
<organism evidence="1 2">
    <name type="scientific">Myodes glareolus</name>
    <name type="common">Bank vole</name>
    <name type="synonym">Clethrionomys glareolus</name>
    <dbReference type="NCBI Taxonomy" id="447135"/>
    <lineage>
        <taxon>Eukaryota</taxon>
        <taxon>Metazoa</taxon>
        <taxon>Chordata</taxon>
        <taxon>Craniata</taxon>
        <taxon>Vertebrata</taxon>
        <taxon>Euteleostomi</taxon>
        <taxon>Mammalia</taxon>
        <taxon>Eutheria</taxon>
        <taxon>Euarchontoglires</taxon>
        <taxon>Glires</taxon>
        <taxon>Rodentia</taxon>
        <taxon>Myomorpha</taxon>
        <taxon>Muroidea</taxon>
        <taxon>Cricetidae</taxon>
        <taxon>Arvicolinae</taxon>
        <taxon>Myodes</taxon>
    </lineage>
</organism>
<dbReference type="EMBL" id="JBBHLL010000935">
    <property type="protein sequence ID" value="KAK7796997.1"/>
    <property type="molecule type" value="Genomic_DNA"/>
</dbReference>
<dbReference type="InterPro" id="IPR013783">
    <property type="entry name" value="Ig-like_fold"/>
</dbReference>
<evidence type="ECO:0000313" key="1">
    <source>
        <dbReference type="EMBL" id="KAK7796997.1"/>
    </source>
</evidence>
<dbReference type="InterPro" id="IPR050150">
    <property type="entry name" value="IgV_Light_Chain"/>
</dbReference>
<keyword evidence="2" id="KW-1185">Reference proteome</keyword>
<dbReference type="SUPFAM" id="SSF48726">
    <property type="entry name" value="Immunoglobulin"/>
    <property type="match status" value="2"/>
</dbReference>
<reference evidence="1 2" key="1">
    <citation type="journal article" date="2023" name="bioRxiv">
        <title>Conserved and derived expression patterns and positive selection on dental genes reveal complex evolutionary context of ever-growing rodent molars.</title>
        <authorList>
            <person name="Calamari Z.T."/>
            <person name="Song A."/>
            <person name="Cohen E."/>
            <person name="Akter M."/>
            <person name="Roy R.D."/>
            <person name="Hallikas O."/>
            <person name="Christensen M.M."/>
            <person name="Li P."/>
            <person name="Marangoni P."/>
            <person name="Jernvall J."/>
            <person name="Klein O.D."/>
        </authorList>
    </citation>
    <scope>NUCLEOTIDE SEQUENCE [LARGE SCALE GENOMIC DNA]</scope>
    <source>
        <strain evidence="1">V071</strain>
    </source>
</reference>
<proteinExistence type="predicted"/>
<dbReference type="InterPro" id="IPR036179">
    <property type="entry name" value="Ig-like_dom_sf"/>
</dbReference>